<evidence type="ECO:0000313" key="3">
    <source>
        <dbReference type="Proteomes" id="UP001215598"/>
    </source>
</evidence>
<feature type="signal peptide" evidence="1">
    <location>
        <begin position="1"/>
        <end position="18"/>
    </location>
</feature>
<dbReference type="Proteomes" id="UP001215598">
    <property type="component" value="Unassembled WGS sequence"/>
</dbReference>
<sequence>MLMKNLLTLAVFTASAAALRDPTLAREYPRSANEGTAVAPNNCTAVHHISELKSLSGWHALTKYLTESQLMSPSIGKGNSGVTTVAACVGRGPFTIKAGKPKFCTGRNLQTFPKSYAPGVVHLGYTAGFSTRVTMTTRRSAIFSTGISASVDLALPAFGVGSVGMLAHALVPSSVGSNFTAIATSSDVITTLSLYSNANSTCALRYHISSCSAPATAKIPFVLTGWLLAIDASNNTVRVNLGDVVDPAGRSSYMELEGELAYHTAGGYDAYCDELTV</sequence>
<evidence type="ECO:0000256" key="1">
    <source>
        <dbReference type="SAM" id="SignalP"/>
    </source>
</evidence>
<keyword evidence="3" id="KW-1185">Reference proteome</keyword>
<reference evidence="2" key="1">
    <citation type="submission" date="2023-03" db="EMBL/GenBank/DDBJ databases">
        <title>Massive genome expansion in bonnet fungi (Mycena s.s.) driven by repeated elements and novel gene families across ecological guilds.</title>
        <authorList>
            <consortium name="Lawrence Berkeley National Laboratory"/>
            <person name="Harder C.B."/>
            <person name="Miyauchi S."/>
            <person name="Viragh M."/>
            <person name="Kuo A."/>
            <person name="Thoen E."/>
            <person name="Andreopoulos B."/>
            <person name="Lu D."/>
            <person name="Skrede I."/>
            <person name="Drula E."/>
            <person name="Henrissat B."/>
            <person name="Morin E."/>
            <person name="Kohler A."/>
            <person name="Barry K."/>
            <person name="LaButti K."/>
            <person name="Morin E."/>
            <person name="Salamov A."/>
            <person name="Lipzen A."/>
            <person name="Mereny Z."/>
            <person name="Hegedus B."/>
            <person name="Baldrian P."/>
            <person name="Stursova M."/>
            <person name="Weitz H."/>
            <person name="Taylor A."/>
            <person name="Grigoriev I.V."/>
            <person name="Nagy L.G."/>
            <person name="Martin F."/>
            <person name="Kauserud H."/>
        </authorList>
    </citation>
    <scope>NUCLEOTIDE SEQUENCE</scope>
    <source>
        <strain evidence="2">CBHHK182m</strain>
    </source>
</reference>
<name>A0AAD7ME70_9AGAR</name>
<organism evidence="2 3">
    <name type="scientific">Mycena metata</name>
    <dbReference type="NCBI Taxonomy" id="1033252"/>
    <lineage>
        <taxon>Eukaryota</taxon>
        <taxon>Fungi</taxon>
        <taxon>Dikarya</taxon>
        <taxon>Basidiomycota</taxon>
        <taxon>Agaricomycotina</taxon>
        <taxon>Agaricomycetes</taxon>
        <taxon>Agaricomycetidae</taxon>
        <taxon>Agaricales</taxon>
        <taxon>Marasmiineae</taxon>
        <taxon>Mycenaceae</taxon>
        <taxon>Mycena</taxon>
    </lineage>
</organism>
<protein>
    <submittedName>
        <fullName evidence="2">Uncharacterized protein</fullName>
    </submittedName>
</protein>
<accession>A0AAD7ME70</accession>
<dbReference type="AlphaFoldDB" id="A0AAD7ME70"/>
<gene>
    <name evidence="2" type="ORF">B0H16DRAFT_1814421</name>
</gene>
<keyword evidence="1" id="KW-0732">Signal</keyword>
<dbReference type="EMBL" id="JARKIB010000370">
    <property type="protein sequence ID" value="KAJ7712301.1"/>
    <property type="molecule type" value="Genomic_DNA"/>
</dbReference>
<feature type="chain" id="PRO_5042186511" evidence="1">
    <location>
        <begin position="19"/>
        <end position="277"/>
    </location>
</feature>
<comment type="caution">
    <text evidence="2">The sequence shown here is derived from an EMBL/GenBank/DDBJ whole genome shotgun (WGS) entry which is preliminary data.</text>
</comment>
<evidence type="ECO:0000313" key="2">
    <source>
        <dbReference type="EMBL" id="KAJ7712301.1"/>
    </source>
</evidence>
<proteinExistence type="predicted"/>